<reference evidence="2 3" key="1">
    <citation type="submission" date="2020-11" db="EMBL/GenBank/DDBJ databases">
        <title>Streptomyces spirodelae sp. nov., isolated from duckweed.</title>
        <authorList>
            <person name="Saimee Y."/>
            <person name="Duangmal K."/>
        </authorList>
    </citation>
    <scope>NUCLEOTIDE SEQUENCE [LARGE SCALE GENOMIC DNA]</scope>
    <source>
        <strain evidence="2 3">S16-07</strain>
    </source>
</reference>
<dbReference type="InterPro" id="IPR050855">
    <property type="entry name" value="NDM-1-like"/>
</dbReference>
<dbReference type="InterPro" id="IPR036866">
    <property type="entry name" value="RibonucZ/Hydroxyglut_hydro"/>
</dbReference>
<feature type="domain" description="Metallo-beta-lactamase" evidence="1">
    <location>
        <begin position="45"/>
        <end position="227"/>
    </location>
</feature>
<dbReference type="CDD" id="cd16282">
    <property type="entry name" value="metallo-hydrolase-like_MBL-fold"/>
    <property type="match status" value="1"/>
</dbReference>
<evidence type="ECO:0000259" key="1">
    <source>
        <dbReference type="SMART" id="SM00849"/>
    </source>
</evidence>
<evidence type="ECO:0000313" key="3">
    <source>
        <dbReference type="Proteomes" id="UP001519064"/>
    </source>
</evidence>
<protein>
    <submittedName>
        <fullName evidence="2">MBL fold metallo-hydrolase</fullName>
    </submittedName>
</protein>
<dbReference type="PANTHER" id="PTHR42951">
    <property type="entry name" value="METALLO-BETA-LACTAMASE DOMAIN-CONTAINING"/>
    <property type="match status" value="1"/>
</dbReference>
<proteinExistence type="predicted"/>
<dbReference type="SUPFAM" id="SSF56281">
    <property type="entry name" value="Metallo-hydrolase/oxidoreductase"/>
    <property type="match status" value="1"/>
</dbReference>
<gene>
    <name evidence="2" type="ORF">ITI46_05320</name>
</gene>
<dbReference type="InterPro" id="IPR001279">
    <property type="entry name" value="Metallo-B-lactamas"/>
</dbReference>
<accession>A0ABS3X6V6</accession>
<dbReference type="EMBL" id="JADKMA010000016">
    <property type="protein sequence ID" value="MBO8191115.1"/>
    <property type="molecule type" value="Genomic_DNA"/>
</dbReference>
<dbReference type="RefSeq" id="WP_209238212.1">
    <property type="nucleotide sequence ID" value="NZ_JADKMA010000016.1"/>
</dbReference>
<dbReference type="Pfam" id="PF00753">
    <property type="entry name" value="Lactamase_B"/>
    <property type="match status" value="1"/>
</dbReference>
<evidence type="ECO:0000313" key="2">
    <source>
        <dbReference type="EMBL" id="MBO8191115.1"/>
    </source>
</evidence>
<dbReference type="Proteomes" id="UP001519064">
    <property type="component" value="Unassembled WGS sequence"/>
</dbReference>
<dbReference type="Gene3D" id="3.60.15.10">
    <property type="entry name" value="Ribonuclease Z/Hydroxyacylglutathione hydrolase-like"/>
    <property type="match status" value="1"/>
</dbReference>
<dbReference type="SMART" id="SM00849">
    <property type="entry name" value="Lactamase_B"/>
    <property type="match status" value="1"/>
</dbReference>
<name>A0ABS3X6V6_9ACTN</name>
<sequence>MPEGATERITAGDPAARRAGEGRAAVCEVADGVFTMLNGDGTWGLSNSTVLAQGGTAVVVDTMLVPDMAHAVTEQLAARGLTPGLVLNTHHHLDHVGGNSAFPDVPVMALPATAEIVGKMSADLSWLPGLFPEHGDRLLAAGLRVPQPLRGDPGELILPRSARPLAFAHAHSPADLAVWVPQSRVLIAGDLCFNGVVPLARHGRIAGWAEALDELLALGPGTVVPGHGPPTTAATLRTLRDYFAHVSDVAERAVAAGASPEDAWHETDPGELAEWHEPDRTLVNLRVAMAEAAGTPLPLGPPQRR</sequence>
<organism evidence="2 3">
    <name type="scientific">Streptomyces oryzae</name>
    <dbReference type="NCBI Taxonomy" id="1434886"/>
    <lineage>
        <taxon>Bacteria</taxon>
        <taxon>Bacillati</taxon>
        <taxon>Actinomycetota</taxon>
        <taxon>Actinomycetes</taxon>
        <taxon>Kitasatosporales</taxon>
        <taxon>Streptomycetaceae</taxon>
        <taxon>Streptomyces</taxon>
    </lineage>
</organism>
<keyword evidence="3" id="KW-1185">Reference proteome</keyword>
<comment type="caution">
    <text evidence="2">The sequence shown here is derived from an EMBL/GenBank/DDBJ whole genome shotgun (WGS) entry which is preliminary data.</text>
</comment>